<dbReference type="GO" id="GO:0070043">
    <property type="term" value="F:rRNA (guanine-N7-)-methyltransferase activity"/>
    <property type="evidence" value="ECO:0007669"/>
    <property type="project" value="TreeGrafter"/>
</dbReference>
<accession>A0AAD2DJR6</accession>
<evidence type="ECO:0000256" key="3">
    <source>
        <dbReference type="ARBA" id="ARBA00022679"/>
    </source>
</evidence>
<gene>
    <name evidence="4" type="ORF">FPE_LOCUS1342</name>
</gene>
<dbReference type="EMBL" id="OU503036">
    <property type="protein sequence ID" value="CAI9753911.1"/>
    <property type="molecule type" value="Genomic_DNA"/>
</dbReference>
<dbReference type="InterPro" id="IPR029063">
    <property type="entry name" value="SAM-dependent_MTases_sf"/>
</dbReference>
<dbReference type="Gene3D" id="3.40.50.150">
    <property type="entry name" value="Vaccinia Virus protein VP39"/>
    <property type="match status" value="1"/>
</dbReference>
<keyword evidence="2" id="KW-0698">rRNA processing</keyword>
<evidence type="ECO:0000313" key="5">
    <source>
        <dbReference type="Proteomes" id="UP000834106"/>
    </source>
</evidence>
<keyword evidence="1" id="KW-0963">Cytoplasm</keyword>
<keyword evidence="5" id="KW-1185">Reference proteome</keyword>
<evidence type="ECO:0000256" key="1">
    <source>
        <dbReference type="ARBA" id="ARBA00022490"/>
    </source>
</evidence>
<reference evidence="4" key="1">
    <citation type="submission" date="2023-05" db="EMBL/GenBank/DDBJ databases">
        <authorList>
            <person name="Huff M."/>
        </authorList>
    </citation>
    <scope>NUCLEOTIDE SEQUENCE</scope>
</reference>
<dbReference type="PANTHER" id="PTHR31760">
    <property type="entry name" value="S-ADENOSYL-L-METHIONINE-DEPENDENT METHYLTRANSFERASES SUPERFAMILY PROTEIN"/>
    <property type="match status" value="1"/>
</dbReference>
<dbReference type="Proteomes" id="UP000834106">
    <property type="component" value="Chromosome 1"/>
</dbReference>
<sequence length="215" mass="25140">MNLTAVKEENEMMESHVEDSLVIIDPIRSSYLAHCSKSLEIMSVVDVGSGWIFASYYKFWMFYSYSPTRYTHIAYLNRTVLRTRWLLQRSLMLQGCTESFLPLIRVGGMFLLRVTIPRRKLQEPFDACFSFANVFCGITQQIRAKISSYMRKRWFQNPKEISSRSSSSAFPKFFLLSDSLYHLHAQYTAYTSFIIFGYRGNGLDELFRLNLDVMV</sequence>
<dbReference type="GO" id="GO:0005829">
    <property type="term" value="C:cytosol"/>
    <property type="evidence" value="ECO:0007669"/>
    <property type="project" value="TreeGrafter"/>
</dbReference>
<name>A0AAD2DJR6_9LAMI</name>
<keyword evidence="3" id="KW-0808">Transferase</keyword>
<proteinExistence type="predicted"/>
<protein>
    <submittedName>
        <fullName evidence="4">Uncharacterized protein</fullName>
    </submittedName>
</protein>
<dbReference type="PANTHER" id="PTHR31760:SF0">
    <property type="entry name" value="S-ADENOSYL-L-METHIONINE-DEPENDENT METHYLTRANSFERASES SUPERFAMILY PROTEIN"/>
    <property type="match status" value="1"/>
</dbReference>
<organism evidence="4 5">
    <name type="scientific">Fraxinus pennsylvanica</name>
    <dbReference type="NCBI Taxonomy" id="56036"/>
    <lineage>
        <taxon>Eukaryota</taxon>
        <taxon>Viridiplantae</taxon>
        <taxon>Streptophyta</taxon>
        <taxon>Embryophyta</taxon>
        <taxon>Tracheophyta</taxon>
        <taxon>Spermatophyta</taxon>
        <taxon>Magnoliopsida</taxon>
        <taxon>eudicotyledons</taxon>
        <taxon>Gunneridae</taxon>
        <taxon>Pentapetalae</taxon>
        <taxon>asterids</taxon>
        <taxon>lamiids</taxon>
        <taxon>Lamiales</taxon>
        <taxon>Oleaceae</taxon>
        <taxon>Oleeae</taxon>
        <taxon>Fraxinus</taxon>
    </lineage>
</organism>
<evidence type="ECO:0000313" key="4">
    <source>
        <dbReference type="EMBL" id="CAI9753911.1"/>
    </source>
</evidence>
<dbReference type="AlphaFoldDB" id="A0AAD2DJR6"/>
<evidence type="ECO:0000256" key="2">
    <source>
        <dbReference type="ARBA" id="ARBA00022552"/>
    </source>
</evidence>
<dbReference type="InterPro" id="IPR003682">
    <property type="entry name" value="rRNA_ssu_MeTfrase_G"/>
</dbReference>